<keyword evidence="3" id="KW-1185">Reference proteome</keyword>
<dbReference type="Pfam" id="PF14392">
    <property type="entry name" value="zf-CCHC_4"/>
    <property type="match status" value="1"/>
</dbReference>
<name>A0ABR0QZT4_GOSAR</name>
<gene>
    <name evidence="2" type="ORF">PVK06_000916</name>
</gene>
<evidence type="ECO:0000259" key="1">
    <source>
        <dbReference type="Pfam" id="PF14392"/>
    </source>
</evidence>
<feature type="domain" description="Zinc knuckle CX2CX4HX4C" evidence="1">
    <location>
        <begin position="38"/>
        <end position="85"/>
    </location>
</feature>
<sequence>MADSMAHQLGNFIGVFCEYDTAAIQLGHKRIIRIRAKIDVRKPLRRKKRIALKNGDSVFVHFEYEKLTLFCFLCGRLGNLESFCLVQVTQPQTEYVLNWDISLRAQSRRS</sequence>
<reference evidence="2 3" key="1">
    <citation type="submission" date="2023-03" db="EMBL/GenBank/DDBJ databases">
        <title>WGS of Gossypium arboreum.</title>
        <authorList>
            <person name="Yu D."/>
        </authorList>
    </citation>
    <scope>NUCLEOTIDE SEQUENCE [LARGE SCALE GENOMIC DNA]</scope>
    <source>
        <tissue evidence="2">Leaf</tissue>
    </source>
</reference>
<protein>
    <recommendedName>
        <fullName evidence="1">Zinc knuckle CX2CX4HX4C domain-containing protein</fullName>
    </recommendedName>
</protein>
<dbReference type="EMBL" id="JARKNE010000001">
    <property type="protein sequence ID" value="KAK5844775.1"/>
    <property type="molecule type" value="Genomic_DNA"/>
</dbReference>
<accession>A0ABR0QZT4</accession>
<dbReference type="InterPro" id="IPR040256">
    <property type="entry name" value="At4g02000-like"/>
</dbReference>
<evidence type="ECO:0000313" key="2">
    <source>
        <dbReference type="EMBL" id="KAK5844775.1"/>
    </source>
</evidence>
<dbReference type="PANTHER" id="PTHR31286:SF153">
    <property type="entry name" value="DUF4283 DOMAIN PROTEIN"/>
    <property type="match status" value="1"/>
</dbReference>
<comment type="caution">
    <text evidence="2">The sequence shown here is derived from an EMBL/GenBank/DDBJ whole genome shotgun (WGS) entry which is preliminary data.</text>
</comment>
<dbReference type="Proteomes" id="UP001358586">
    <property type="component" value="Chromosome 1"/>
</dbReference>
<evidence type="ECO:0000313" key="3">
    <source>
        <dbReference type="Proteomes" id="UP001358586"/>
    </source>
</evidence>
<proteinExistence type="predicted"/>
<organism evidence="2 3">
    <name type="scientific">Gossypium arboreum</name>
    <name type="common">Tree cotton</name>
    <name type="synonym">Gossypium nanking</name>
    <dbReference type="NCBI Taxonomy" id="29729"/>
    <lineage>
        <taxon>Eukaryota</taxon>
        <taxon>Viridiplantae</taxon>
        <taxon>Streptophyta</taxon>
        <taxon>Embryophyta</taxon>
        <taxon>Tracheophyta</taxon>
        <taxon>Spermatophyta</taxon>
        <taxon>Magnoliopsida</taxon>
        <taxon>eudicotyledons</taxon>
        <taxon>Gunneridae</taxon>
        <taxon>Pentapetalae</taxon>
        <taxon>rosids</taxon>
        <taxon>malvids</taxon>
        <taxon>Malvales</taxon>
        <taxon>Malvaceae</taxon>
        <taxon>Malvoideae</taxon>
        <taxon>Gossypium</taxon>
    </lineage>
</organism>
<dbReference type="InterPro" id="IPR025836">
    <property type="entry name" value="Zn_knuckle_CX2CX4HX4C"/>
</dbReference>
<dbReference type="PANTHER" id="PTHR31286">
    <property type="entry name" value="GLYCINE-RICH CELL WALL STRUCTURAL PROTEIN 1.8-LIKE"/>
    <property type="match status" value="1"/>
</dbReference>